<dbReference type="Gramene" id="A08p26430.2_BraZ1">
    <property type="protein sequence ID" value="A08p26430.2_BraZ1.CDS.1"/>
    <property type="gene ID" value="A08g26430.2_BraZ1"/>
</dbReference>
<dbReference type="AlphaFoldDB" id="A0A3P6BJ19"/>
<name>A0A3P6BJ19_BRACM</name>
<evidence type="ECO:0000313" key="1">
    <source>
        <dbReference type="EMBL" id="CAG7898977.1"/>
    </source>
</evidence>
<organism evidence="2">
    <name type="scientific">Brassica campestris</name>
    <name type="common">Field mustard</name>
    <dbReference type="NCBI Taxonomy" id="3711"/>
    <lineage>
        <taxon>Eukaryota</taxon>
        <taxon>Viridiplantae</taxon>
        <taxon>Streptophyta</taxon>
        <taxon>Embryophyta</taxon>
        <taxon>Tracheophyta</taxon>
        <taxon>Spermatophyta</taxon>
        <taxon>Magnoliopsida</taxon>
        <taxon>eudicotyledons</taxon>
        <taxon>Gunneridae</taxon>
        <taxon>Pentapetalae</taxon>
        <taxon>rosids</taxon>
        <taxon>malvids</taxon>
        <taxon>Brassicales</taxon>
        <taxon>Brassicaceae</taxon>
        <taxon>Brassiceae</taxon>
        <taxon>Brassica</taxon>
    </lineage>
</organism>
<gene>
    <name evidence="2" type="ORF">BRAA08T34343Z</name>
    <name evidence="1" type="ORF">BRAPAZ1V2_A08P26430.2</name>
</gene>
<protein>
    <submittedName>
        <fullName evidence="1">Uncharacterized protein</fullName>
    </submittedName>
</protein>
<evidence type="ECO:0000313" key="2">
    <source>
        <dbReference type="EMBL" id="VDD06027.1"/>
    </source>
</evidence>
<accession>A0A3P6BJ19</accession>
<proteinExistence type="predicted"/>
<sequence length="74" mass="8390">MQSHHVTKVIFEVDFADLVGAVTKPKAWLAFRYHGVELKKSLVNFQEWTILVVSSGANRCAQAIAKSVTREKRF</sequence>
<dbReference type="Proteomes" id="UP000694005">
    <property type="component" value="Chromosome A08"/>
</dbReference>
<reference evidence="2" key="1">
    <citation type="submission" date="2018-11" db="EMBL/GenBank/DDBJ databases">
        <authorList>
            <consortium name="Genoscope - CEA"/>
            <person name="William W."/>
        </authorList>
    </citation>
    <scope>NUCLEOTIDE SEQUENCE</scope>
</reference>
<dbReference type="EMBL" id="LS974624">
    <property type="protein sequence ID" value="CAG7898977.1"/>
    <property type="molecule type" value="Genomic_DNA"/>
</dbReference>
<dbReference type="EMBL" id="LR031575">
    <property type="protein sequence ID" value="VDD06027.1"/>
    <property type="molecule type" value="Genomic_DNA"/>
</dbReference>